<feature type="transmembrane region" description="Helical" evidence="1">
    <location>
        <begin position="20"/>
        <end position="40"/>
    </location>
</feature>
<keyword evidence="3" id="KW-1185">Reference proteome</keyword>
<name>A0A6N7EYF6_9GAMM</name>
<feature type="transmembrane region" description="Helical" evidence="1">
    <location>
        <begin position="52"/>
        <end position="70"/>
    </location>
</feature>
<accession>A0A6N7EYF6</accession>
<feature type="transmembrane region" description="Helical" evidence="1">
    <location>
        <begin position="123"/>
        <end position="144"/>
    </location>
</feature>
<feature type="transmembrane region" description="Helical" evidence="1">
    <location>
        <begin position="156"/>
        <end position="174"/>
    </location>
</feature>
<evidence type="ECO:0000256" key="1">
    <source>
        <dbReference type="SAM" id="Phobius"/>
    </source>
</evidence>
<protein>
    <submittedName>
        <fullName evidence="2">Uncharacterized protein</fullName>
    </submittedName>
</protein>
<evidence type="ECO:0000313" key="2">
    <source>
        <dbReference type="EMBL" id="MPV86983.1"/>
    </source>
</evidence>
<reference evidence="2 3" key="1">
    <citation type="submission" date="2019-10" db="EMBL/GenBank/DDBJ databases">
        <title>Cardiobacteriales fam. a chemoheterotrophic member of the order Cardiobacteriales, and proposal of Cardiobacteriales fam. nov.</title>
        <authorList>
            <person name="Wang C."/>
        </authorList>
    </citation>
    <scope>NUCLEOTIDE SEQUENCE [LARGE SCALE GENOMIC DNA]</scope>
    <source>
        <strain evidence="2 3">ML27</strain>
    </source>
</reference>
<gene>
    <name evidence="2" type="ORF">GCU85_09620</name>
</gene>
<organism evidence="2 3">
    <name type="scientific">Ostreibacterium oceani</name>
    <dbReference type="NCBI Taxonomy" id="2654998"/>
    <lineage>
        <taxon>Bacteria</taxon>
        <taxon>Pseudomonadati</taxon>
        <taxon>Pseudomonadota</taxon>
        <taxon>Gammaproteobacteria</taxon>
        <taxon>Cardiobacteriales</taxon>
        <taxon>Ostreibacteriaceae</taxon>
        <taxon>Ostreibacterium</taxon>
    </lineage>
</organism>
<sequence length="229" mass="25389">MTVNTSDLRQVVGNPSIGSVIGVVTLLLVLLIVISMVLGLHQEAGWIGENGIIETLSASGYFVCVLLMFVKGRWAYIKRYHYWLLLMVFFALRELDFDKQFTSAGILSSKLYVNASVPMLEKLIGLLVIGLLIFCLVAIIKHHMSTFYSAVKQGEFMALGGLFVVGLLVFSKILDGLTRNLADIGVIVSQQTAQLIELTEETTEFFIPMMIGLILWRYFSAAMAKQSTP</sequence>
<dbReference type="Proteomes" id="UP000471298">
    <property type="component" value="Unassembled WGS sequence"/>
</dbReference>
<dbReference type="InParanoid" id="A0A6N7EYF6"/>
<evidence type="ECO:0000313" key="3">
    <source>
        <dbReference type="Proteomes" id="UP000471298"/>
    </source>
</evidence>
<comment type="caution">
    <text evidence="2">The sequence shown here is derived from an EMBL/GenBank/DDBJ whole genome shotgun (WGS) entry which is preliminary data.</text>
</comment>
<dbReference type="EMBL" id="WHNW01000015">
    <property type="protein sequence ID" value="MPV86983.1"/>
    <property type="molecule type" value="Genomic_DNA"/>
</dbReference>
<dbReference type="RefSeq" id="WP_152810973.1">
    <property type="nucleotide sequence ID" value="NZ_WHNW01000015.1"/>
</dbReference>
<proteinExistence type="predicted"/>
<keyword evidence="1" id="KW-0472">Membrane</keyword>
<dbReference type="AlphaFoldDB" id="A0A6N7EYF6"/>
<keyword evidence="1" id="KW-0812">Transmembrane</keyword>
<keyword evidence="1" id="KW-1133">Transmembrane helix</keyword>